<evidence type="ECO:0000256" key="2">
    <source>
        <dbReference type="ARBA" id="ARBA00023002"/>
    </source>
</evidence>
<dbReference type="GO" id="GO:0016614">
    <property type="term" value="F:oxidoreductase activity, acting on CH-OH group of donors"/>
    <property type="evidence" value="ECO:0007669"/>
    <property type="project" value="UniProtKB-ARBA"/>
</dbReference>
<dbReference type="InterPro" id="IPR036291">
    <property type="entry name" value="NAD(P)-bd_dom_sf"/>
</dbReference>
<dbReference type="InterPro" id="IPR002347">
    <property type="entry name" value="SDR_fam"/>
</dbReference>
<keyword evidence="2" id="KW-0560">Oxidoreductase</keyword>
<dbReference type="EMBL" id="BARV01038874">
    <property type="protein sequence ID" value="GAI51801.1"/>
    <property type="molecule type" value="Genomic_DNA"/>
</dbReference>
<name>X1QAF4_9ZZZZ</name>
<evidence type="ECO:0000313" key="3">
    <source>
        <dbReference type="EMBL" id="GAI51801.1"/>
    </source>
</evidence>
<comment type="similarity">
    <text evidence="1">Belongs to the short-chain dehydrogenases/reductases (SDR) family.</text>
</comment>
<comment type="caution">
    <text evidence="3">The sequence shown here is derived from an EMBL/GenBank/DDBJ whole genome shotgun (WGS) entry which is preliminary data.</text>
</comment>
<dbReference type="PANTHER" id="PTHR48107">
    <property type="entry name" value="NADPH-DEPENDENT ALDEHYDE REDUCTASE-LIKE PROTEIN, CHLOROPLASTIC-RELATED"/>
    <property type="match status" value="1"/>
</dbReference>
<organism evidence="3">
    <name type="scientific">marine sediment metagenome</name>
    <dbReference type="NCBI Taxonomy" id="412755"/>
    <lineage>
        <taxon>unclassified sequences</taxon>
        <taxon>metagenomes</taxon>
        <taxon>ecological metagenomes</taxon>
    </lineage>
</organism>
<protein>
    <recommendedName>
        <fullName evidence="4">Short-chain dehydrogenase/reductase SDR</fullName>
    </recommendedName>
</protein>
<evidence type="ECO:0008006" key="4">
    <source>
        <dbReference type="Google" id="ProtNLM"/>
    </source>
</evidence>
<dbReference type="Pfam" id="PF00106">
    <property type="entry name" value="adh_short"/>
    <property type="match status" value="1"/>
</dbReference>
<proteinExistence type="inferred from homology"/>
<evidence type="ECO:0000256" key="1">
    <source>
        <dbReference type="ARBA" id="ARBA00006484"/>
    </source>
</evidence>
<sequence length="60" mass="6024">MSIPTLSLADKVAIVTGGKRGIGKAIALAFAEAGADVVVCGRVIEDGELVAVAALFELLI</sequence>
<dbReference type="Gene3D" id="3.40.50.720">
    <property type="entry name" value="NAD(P)-binding Rossmann-like Domain"/>
    <property type="match status" value="1"/>
</dbReference>
<accession>X1QAF4</accession>
<dbReference type="SUPFAM" id="SSF51735">
    <property type="entry name" value="NAD(P)-binding Rossmann-fold domains"/>
    <property type="match status" value="1"/>
</dbReference>
<dbReference type="AlphaFoldDB" id="X1QAF4"/>
<reference evidence="3" key="1">
    <citation type="journal article" date="2014" name="Front. Microbiol.">
        <title>High frequency of phylogenetically diverse reductive dehalogenase-homologous genes in deep subseafloor sedimentary metagenomes.</title>
        <authorList>
            <person name="Kawai M."/>
            <person name="Futagami T."/>
            <person name="Toyoda A."/>
            <person name="Takaki Y."/>
            <person name="Nishi S."/>
            <person name="Hori S."/>
            <person name="Arai W."/>
            <person name="Tsubouchi T."/>
            <person name="Morono Y."/>
            <person name="Uchiyama I."/>
            <person name="Ito T."/>
            <person name="Fujiyama A."/>
            <person name="Inagaki F."/>
            <person name="Takami H."/>
        </authorList>
    </citation>
    <scope>NUCLEOTIDE SEQUENCE</scope>
    <source>
        <strain evidence="3">Expedition CK06-06</strain>
    </source>
</reference>
<gene>
    <name evidence="3" type="ORF">S06H3_59756</name>
</gene>